<evidence type="ECO:0000256" key="1">
    <source>
        <dbReference type="ARBA" id="ARBA00004123"/>
    </source>
</evidence>
<evidence type="ECO:0000256" key="3">
    <source>
        <dbReference type="ARBA" id="ARBA00022821"/>
    </source>
</evidence>
<feature type="compositionally biased region" description="Low complexity" evidence="8">
    <location>
        <begin position="87"/>
        <end position="98"/>
    </location>
</feature>
<dbReference type="Pfam" id="PF00847">
    <property type="entry name" value="AP2"/>
    <property type="match status" value="1"/>
</dbReference>
<sequence>MAMKDKASGGNAKVVNGVKEVHYRGVRKRPWGRYAAEIRDPGKKSRVWLGTFDTAEEAARAYDAAAREFRGPKAKTNFPLPSEAAHSPSQSSTVESSSADLNPRAPVELDLTRRLGANPETGVTVADAGGLNPINAYQFFRRPPAMAVLPNGQPVFLFEPLVKPGSMAAAYRANQAGAGFPRSGAWQSESDTSSVVDENNFDGGRQERAGSRSKSASACGSLKSPMITKEEN</sequence>
<reference evidence="10" key="2">
    <citation type="journal article" date="2024" name="Plant">
        <title>Genomic evolution and insights into agronomic trait innovations of Sesamum species.</title>
        <authorList>
            <person name="Miao H."/>
            <person name="Wang L."/>
            <person name="Qu L."/>
            <person name="Liu H."/>
            <person name="Sun Y."/>
            <person name="Le M."/>
            <person name="Wang Q."/>
            <person name="Wei S."/>
            <person name="Zheng Y."/>
            <person name="Lin W."/>
            <person name="Duan Y."/>
            <person name="Cao H."/>
            <person name="Xiong S."/>
            <person name="Wang X."/>
            <person name="Wei L."/>
            <person name="Li C."/>
            <person name="Ma Q."/>
            <person name="Ju M."/>
            <person name="Zhao R."/>
            <person name="Li G."/>
            <person name="Mu C."/>
            <person name="Tian Q."/>
            <person name="Mei H."/>
            <person name="Zhang T."/>
            <person name="Gao T."/>
            <person name="Zhang H."/>
        </authorList>
    </citation>
    <scope>NUCLEOTIDE SEQUENCE</scope>
    <source>
        <strain evidence="10">G02</strain>
    </source>
</reference>
<dbReference type="GO" id="GO:0006952">
    <property type="term" value="P:defense response"/>
    <property type="evidence" value="ECO:0007669"/>
    <property type="project" value="UniProtKB-KW"/>
</dbReference>
<dbReference type="InterPro" id="IPR001471">
    <property type="entry name" value="AP2/ERF_dom"/>
</dbReference>
<dbReference type="GO" id="GO:0003700">
    <property type="term" value="F:DNA-binding transcription factor activity"/>
    <property type="evidence" value="ECO:0007669"/>
    <property type="project" value="InterPro"/>
</dbReference>
<evidence type="ECO:0000313" key="10">
    <source>
        <dbReference type="EMBL" id="KAL0307024.1"/>
    </source>
</evidence>
<dbReference type="Gene3D" id="3.30.730.10">
    <property type="entry name" value="AP2/ERF domain"/>
    <property type="match status" value="1"/>
</dbReference>
<accession>A0AAW2KJL2</accession>
<feature type="domain" description="AP2/ERF" evidence="9">
    <location>
        <begin position="22"/>
        <end position="79"/>
    </location>
</feature>
<gene>
    <name evidence="10" type="ORF">Sradi_6119700</name>
</gene>
<dbReference type="PROSITE" id="PS51032">
    <property type="entry name" value="AP2_ERF"/>
    <property type="match status" value="1"/>
</dbReference>
<dbReference type="PRINTS" id="PR00367">
    <property type="entry name" value="ETHRSPELEMNT"/>
</dbReference>
<dbReference type="FunFam" id="3.30.730.10:FF:000001">
    <property type="entry name" value="Ethylene-responsive transcription factor 2"/>
    <property type="match status" value="1"/>
</dbReference>
<keyword evidence="3" id="KW-0611">Plant defense</keyword>
<reference evidence="10" key="1">
    <citation type="submission" date="2020-06" db="EMBL/GenBank/DDBJ databases">
        <authorList>
            <person name="Li T."/>
            <person name="Hu X."/>
            <person name="Zhang T."/>
            <person name="Song X."/>
            <person name="Zhang H."/>
            <person name="Dai N."/>
            <person name="Sheng W."/>
            <person name="Hou X."/>
            <person name="Wei L."/>
        </authorList>
    </citation>
    <scope>NUCLEOTIDE SEQUENCE</scope>
    <source>
        <strain evidence="10">G02</strain>
        <tissue evidence="10">Leaf</tissue>
    </source>
</reference>
<dbReference type="InterPro" id="IPR036955">
    <property type="entry name" value="AP2/ERF_dom_sf"/>
</dbReference>
<name>A0AAW2KJL2_SESRA</name>
<keyword evidence="4" id="KW-0805">Transcription regulation</keyword>
<keyword evidence="6" id="KW-0804">Transcription</keyword>
<keyword evidence="2" id="KW-0936">Ethylene signaling pathway</keyword>
<evidence type="ECO:0000256" key="2">
    <source>
        <dbReference type="ARBA" id="ARBA00022745"/>
    </source>
</evidence>
<protein>
    <submittedName>
        <fullName evidence="10">Ethylene-responsive transcription factor 4</fullName>
    </submittedName>
</protein>
<evidence type="ECO:0000256" key="4">
    <source>
        <dbReference type="ARBA" id="ARBA00023015"/>
    </source>
</evidence>
<evidence type="ECO:0000256" key="6">
    <source>
        <dbReference type="ARBA" id="ARBA00023163"/>
    </source>
</evidence>
<dbReference type="CDD" id="cd00018">
    <property type="entry name" value="AP2"/>
    <property type="match status" value="1"/>
</dbReference>
<dbReference type="EMBL" id="JACGWJ010000028">
    <property type="protein sequence ID" value="KAL0307024.1"/>
    <property type="molecule type" value="Genomic_DNA"/>
</dbReference>
<evidence type="ECO:0000256" key="8">
    <source>
        <dbReference type="SAM" id="MobiDB-lite"/>
    </source>
</evidence>
<dbReference type="GO" id="GO:0009873">
    <property type="term" value="P:ethylene-activated signaling pathway"/>
    <property type="evidence" value="ECO:0007669"/>
    <property type="project" value="UniProtKB-KW"/>
</dbReference>
<comment type="subcellular location">
    <subcellularLocation>
        <location evidence="1">Nucleus</location>
    </subcellularLocation>
</comment>
<evidence type="ECO:0000256" key="7">
    <source>
        <dbReference type="ARBA" id="ARBA00023242"/>
    </source>
</evidence>
<comment type="caution">
    <text evidence="10">The sequence shown here is derived from an EMBL/GenBank/DDBJ whole genome shotgun (WGS) entry which is preliminary data.</text>
</comment>
<proteinExistence type="predicted"/>
<evidence type="ECO:0000256" key="5">
    <source>
        <dbReference type="ARBA" id="ARBA00023125"/>
    </source>
</evidence>
<dbReference type="InterPro" id="IPR016177">
    <property type="entry name" value="DNA-bd_dom_sf"/>
</dbReference>
<feature type="region of interest" description="Disordered" evidence="8">
    <location>
        <begin position="73"/>
        <end position="103"/>
    </location>
</feature>
<dbReference type="GO" id="GO:0005634">
    <property type="term" value="C:nucleus"/>
    <property type="evidence" value="ECO:0007669"/>
    <property type="project" value="UniProtKB-SubCell"/>
</dbReference>
<dbReference type="AlphaFoldDB" id="A0AAW2KJL2"/>
<dbReference type="PANTHER" id="PTHR31677">
    <property type="entry name" value="AP2 DOMAIN CLASS TRANSCRIPTION FACTOR"/>
    <property type="match status" value="1"/>
</dbReference>
<dbReference type="PANTHER" id="PTHR31677:SF212">
    <property type="entry name" value="ETHYLENE-RESPONSIVE TRANSCRIPTION FACTOR 8"/>
    <property type="match status" value="1"/>
</dbReference>
<feature type="region of interest" description="Disordered" evidence="8">
    <location>
        <begin position="179"/>
        <end position="232"/>
    </location>
</feature>
<dbReference type="SUPFAM" id="SSF54171">
    <property type="entry name" value="DNA-binding domain"/>
    <property type="match status" value="1"/>
</dbReference>
<keyword evidence="7" id="KW-0539">Nucleus</keyword>
<dbReference type="SMART" id="SM00380">
    <property type="entry name" value="AP2"/>
    <property type="match status" value="1"/>
</dbReference>
<keyword evidence="5" id="KW-0238">DNA-binding</keyword>
<evidence type="ECO:0000259" key="9">
    <source>
        <dbReference type="PROSITE" id="PS51032"/>
    </source>
</evidence>
<organism evidence="10">
    <name type="scientific">Sesamum radiatum</name>
    <name type="common">Black benniseed</name>
    <dbReference type="NCBI Taxonomy" id="300843"/>
    <lineage>
        <taxon>Eukaryota</taxon>
        <taxon>Viridiplantae</taxon>
        <taxon>Streptophyta</taxon>
        <taxon>Embryophyta</taxon>
        <taxon>Tracheophyta</taxon>
        <taxon>Spermatophyta</taxon>
        <taxon>Magnoliopsida</taxon>
        <taxon>eudicotyledons</taxon>
        <taxon>Gunneridae</taxon>
        <taxon>Pentapetalae</taxon>
        <taxon>asterids</taxon>
        <taxon>lamiids</taxon>
        <taxon>Lamiales</taxon>
        <taxon>Pedaliaceae</taxon>
        <taxon>Sesamum</taxon>
    </lineage>
</organism>
<feature type="compositionally biased region" description="Polar residues" evidence="8">
    <location>
        <begin position="185"/>
        <end position="197"/>
    </location>
</feature>
<dbReference type="GO" id="GO:0003677">
    <property type="term" value="F:DNA binding"/>
    <property type="evidence" value="ECO:0007669"/>
    <property type="project" value="UniProtKB-KW"/>
</dbReference>